<accession>H1FY54</accession>
<dbReference type="RefSeq" id="WP_008339361.1">
    <property type="nucleotide sequence ID" value="NZ_AFRZ01000001.1"/>
</dbReference>
<dbReference type="HOGENOM" id="CLU_055418_1_0_7"/>
<feature type="chain" id="PRO_5002843283" description="Lipid A deacylase LpxR family protein" evidence="1">
    <location>
        <begin position="19"/>
        <end position="331"/>
    </location>
</feature>
<dbReference type="Gene3D" id="2.40.128.140">
    <property type="entry name" value="Outer membrane protein"/>
    <property type="match status" value="1"/>
</dbReference>
<accession>B6BMX7</accession>
<dbReference type="AlphaFoldDB" id="B6BMX7"/>
<dbReference type="Pfam" id="PF09982">
    <property type="entry name" value="LpxR"/>
    <property type="match status" value="1"/>
</dbReference>
<dbReference type="OrthoDB" id="9776275at2"/>
<sequence length="331" mass="37773">MKHYKKLLSLLVASTLNADQFSFQLYNDFFAGTDQHFTNGVAFSWLNDTYKHEDNSSVNAYGNFMVNTFKVIAPNGLDKSKRYSSGTSLSQIIITPIDTTISTPQYDDIPYAGYLALGLYLFEWDDNSFNEYRVDFGVVGRESGAKQMQNTFHSLIGNPHAKGWDTQIGTKYTVNALYRRGYRTWKTNKVGRLSMDWFNHFGAELGNFEIDAFGGTMFRIGKNYIQNFNVHYPYLREEAGLLEVDKICHGFGWSISAGMNGAVVAYSYIIDQAKKDGYNISQKTFNASLYLGAELYYNVHKLSYFYQSQSPYTNEQKGADTYGSLMYSYQF</sequence>
<evidence type="ECO:0008006" key="4">
    <source>
        <dbReference type="Google" id="ProtNLM"/>
    </source>
</evidence>
<dbReference type="InterPro" id="IPR037107">
    <property type="entry name" value="Put_OMP_sf"/>
</dbReference>
<comment type="caution">
    <text evidence="2">The sequence shown here is derived from an EMBL/GenBank/DDBJ whole genome shotgun (WGS) entry which is preliminary data.</text>
</comment>
<evidence type="ECO:0000313" key="2">
    <source>
        <dbReference type="EMBL" id="EHP30750.1"/>
    </source>
</evidence>
<dbReference type="EMBL" id="AFRZ01000001">
    <property type="protein sequence ID" value="EHP30750.1"/>
    <property type="molecule type" value="Genomic_DNA"/>
</dbReference>
<dbReference type="eggNOG" id="COG3528">
    <property type="taxonomic scope" value="Bacteria"/>
</dbReference>
<feature type="signal peptide" evidence="1">
    <location>
        <begin position="1"/>
        <end position="18"/>
    </location>
</feature>
<proteinExistence type="predicted"/>
<gene>
    <name evidence="2" type="ORF">SMGD1_2227</name>
</gene>
<reference evidence="2 3" key="1">
    <citation type="journal article" date="2012" name="Proc. Natl. Acad. Sci. U.S.A.">
        <title>Genome and physiology of a model Epsilonproteobacterium responsible for sulfide detoxification in marine oxygen depletion zones.</title>
        <authorList>
            <person name="Grote J."/>
            <person name="Schott T."/>
            <person name="Bruckner C.G."/>
            <person name="Glockner F.O."/>
            <person name="Jost G."/>
            <person name="Teeling H."/>
            <person name="Labrenz M."/>
            <person name="Jurgens K."/>
        </authorList>
    </citation>
    <scope>NUCLEOTIDE SEQUENCE [LARGE SCALE GENOMIC DNA]</scope>
    <source>
        <strain evidence="2 3">GD1</strain>
    </source>
</reference>
<protein>
    <recommendedName>
        <fullName evidence="4">Lipid A deacylase LpxR family protein</fullName>
    </recommendedName>
</protein>
<dbReference type="InterPro" id="IPR018707">
    <property type="entry name" value="LpxR"/>
</dbReference>
<evidence type="ECO:0000256" key="1">
    <source>
        <dbReference type="SAM" id="SignalP"/>
    </source>
</evidence>
<name>B6BMX7_SULGG</name>
<dbReference type="Proteomes" id="UP000006431">
    <property type="component" value="Unassembled WGS sequence"/>
</dbReference>
<evidence type="ECO:0000313" key="3">
    <source>
        <dbReference type="Proteomes" id="UP000006431"/>
    </source>
</evidence>
<keyword evidence="1" id="KW-0732">Signal</keyword>
<organism evidence="2 3">
    <name type="scientific">Sulfurimonas gotlandica (strain DSM 19862 / JCM 16533 / GD1)</name>
    <dbReference type="NCBI Taxonomy" id="929558"/>
    <lineage>
        <taxon>Bacteria</taxon>
        <taxon>Pseudomonadati</taxon>
        <taxon>Campylobacterota</taxon>
        <taxon>Epsilonproteobacteria</taxon>
        <taxon>Campylobacterales</taxon>
        <taxon>Sulfurimonadaceae</taxon>
        <taxon>Sulfurimonas</taxon>
    </lineage>
</organism>
<dbReference type="PATRIC" id="fig|929558.5.peg.2218"/>
<keyword evidence="3" id="KW-1185">Reference proteome</keyword>
<dbReference type="STRING" id="929558.SMGD1_2227"/>